<dbReference type="Proteomes" id="UP001237152">
    <property type="component" value="Segment"/>
</dbReference>
<proteinExistence type="predicted"/>
<evidence type="ECO:0000313" key="2">
    <source>
        <dbReference type="Proteomes" id="UP001237152"/>
    </source>
</evidence>
<sequence>MKKSSNTSDSTPTTASPRAFVGDTYDWPNFVKYKSGTTLEKADDLAQVHFCIENRATFPARRGWTAAVIKRQCGPVWKDMDEGKLGTTLRKNATRCAPTARRTLLMWNSARSSCTRPSASTSVLGARARRVGAARVGQCTRPRPMVYTAHRRFRSDRRCPREGRPQLGVRASPHMECSIWYPGRHQALLQRHEGRAYTQGRHDNQY</sequence>
<dbReference type="EMBL" id="MK174290">
    <property type="protein sequence ID" value="QBZ81288.1"/>
    <property type="molecule type" value="Genomic_DNA"/>
</dbReference>
<accession>A0A4D6EIF2</accession>
<evidence type="ECO:0000313" key="1">
    <source>
        <dbReference type="EMBL" id="QBZ81288.1"/>
    </source>
</evidence>
<gene>
    <name evidence="1" type="ORF">pclt_cds_702</name>
</gene>
<name>A0A4D6EIF2_9VIRU</name>
<organism evidence="1 2">
    <name type="scientific">Pandoravirus celtis</name>
    <dbReference type="NCBI Taxonomy" id="2568002"/>
    <lineage>
        <taxon>Viruses</taxon>
        <taxon>Pandoravirus</taxon>
    </lineage>
</organism>
<protein>
    <submittedName>
        <fullName evidence="1">Uncharacterized protein</fullName>
    </submittedName>
</protein>
<reference evidence="1" key="1">
    <citation type="journal article" date="2019" name="Front. Microbiol.">
        <title>Pandoravirus Celtis Illustrates the Microevolution Processes at Work in the Giant Pandoraviridae Genomes.</title>
        <authorList>
            <person name="Legendre M."/>
            <person name="Alempic J.M."/>
            <person name="Philippe N."/>
            <person name="Lartigue A."/>
            <person name="Jeudy S."/>
            <person name="Poirot O."/>
            <person name="Ta N.T."/>
            <person name="Nin S."/>
            <person name="Coute Y."/>
            <person name="Abergel C."/>
            <person name="Claverie J.M."/>
        </authorList>
    </citation>
    <scope>NUCLEOTIDE SEQUENCE</scope>
</reference>